<name>A0A835IS98_9MAGN</name>
<dbReference type="AlphaFoldDB" id="A0A835IS98"/>
<dbReference type="Proteomes" id="UP000631114">
    <property type="component" value="Unassembled WGS sequence"/>
</dbReference>
<evidence type="ECO:0000313" key="1">
    <source>
        <dbReference type="EMBL" id="KAF9621762.1"/>
    </source>
</evidence>
<dbReference type="EMBL" id="JADFTS010000002">
    <property type="protein sequence ID" value="KAF9621762.1"/>
    <property type="molecule type" value="Genomic_DNA"/>
</dbReference>
<gene>
    <name evidence="1" type="ORF">IFM89_027616</name>
</gene>
<organism evidence="1 2">
    <name type="scientific">Coptis chinensis</name>
    <dbReference type="NCBI Taxonomy" id="261450"/>
    <lineage>
        <taxon>Eukaryota</taxon>
        <taxon>Viridiplantae</taxon>
        <taxon>Streptophyta</taxon>
        <taxon>Embryophyta</taxon>
        <taxon>Tracheophyta</taxon>
        <taxon>Spermatophyta</taxon>
        <taxon>Magnoliopsida</taxon>
        <taxon>Ranunculales</taxon>
        <taxon>Ranunculaceae</taxon>
        <taxon>Coptidoideae</taxon>
        <taxon>Coptis</taxon>
    </lineage>
</organism>
<reference evidence="1 2" key="1">
    <citation type="submission" date="2020-10" db="EMBL/GenBank/DDBJ databases">
        <title>The Coptis chinensis genome and diversification of protoberbering-type alkaloids.</title>
        <authorList>
            <person name="Wang B."/>
            <person name="Shu S."/>
            <person name="Song C."/>
            <person name="Liu Y."/>
        </authorList>
    </citation>
    <scope>NUCLEOTIDE SEQUENCE [LARGE SCALE GENOMIC DNA]</scope>
    <source>
        <strain evidence="1">HL-2020</strain>
        <tissue evidence="1">Leaf</tissue>
    </source>
</reference>
<accession>A0A835IS98</accession>
<proteinExistence type="predicted"/>
<protein>
    <submittedName>
        <fullName evidence="1">Uncharacterized protein</fullName>
    </submittedName>
</protein>
<evidence type="ECO:0000313" key="2">
    <source>
        <dbReference type="Proteomes" id="UP000631114"/>
    </source>
</evidence>
<sequence>MRGSIQRLRALMKERSLQKDLGCSSMNNEARFHVFRLMTNHTPSTRAVSLCCAPSSYWDGENAVFDDLQTIETLDCYACCLYMVSYLLQSHG</sequence>
<comment type="caution">
    <text evidence="1">The sequence shown here is derived from an EMBL/GenBank/DDBJ whole genome shotgun (WGS) entry which is preliminary data.</text>
</comment>
<keyword evidence="2" id="KW-1185">Reference proteome</keyword>